<evidence type="ECO:0000313" key="5">
    <source>
        <dbReference type="Proteomes" id="UP000254765"/>
    </source>
</evidence>
<dbReference type="Proteomes" id="UP000254765">
    <property type="component" value="Unassembled WGS sequence"/>
</dbReference>
<name>A0A380AL12_SERMA</name>
<feature type="compositionally biased region" description="Basic and acidic residues" evidence="3">
    <location>
        <begin position="49"/>
        <end position="58"/>
    </location>
</feature>
<evidence type="ECO:0000313" key="4">
    <source>
        <dbReference type="EMBL" id="SUI82733.1"/>
    </source>
</evidence>
<dbReference type="Gene3D" id="3.20.20.370">
    <property type="entry name" value="Glycoside hydrolase/deacetylase"/>
    <property type="match status" value="1"/>
</dbReference>
<keyword evidence="2" id="KW-0067">ATP-binding</keyword>
<dbReference type="SUPFAM" id="SSF88713">
    <property type="entry name" value="Glycoside hydrolase/deacetylase"/>
    <property type="match status" value="1"/>
</dbReference>
<keyword evidence="1" id="KW-0378">Hydrolase</keyword>
<dbReference type="AlphaFoldDB" id="A0A380AL12"/>
<dbReference type="GO" id="GO:0016787">
    <property type="term" value="F:hydrolase activity"/>
    <property type="evidence" value="ECO:0007669"/>
    <property type="project" value="UniProtKB-KW"/>
</dbReference>
<dbReference type="InterPro" id="IPR005501">
    <property type="entry name" value="LamB/YcsF/PxpA-like"/>
</dbReference>
<reference evidence="4 5" key="1">
    <citation type="submission" date="2018-06" db="EMBL/GenBank/DDBJ databases">
        <authorList>
            <consortium name="Pathogen Informatics"/>
            <person name="Doyle S."/>
        </authorList>
    </citation>
    <scope>NUCLEOTIDE SEQUENCE [LARGE SCALE GENOMIC DNA]</scope>
    <source>
        <strain evidence="4 5">NCTC10211</strain>
    </source>
</reference>
<keyword evidence="2" id="KW-0547">Nucleotide-binding</keyword>
<dbReference type="PANTHER" id="PTHR30292:SF0">
    <property type="entry name" value="5-OXOPROLINASE SUBUNIT A"/>
    <property type="match status" value="1"/>
</dbReference>
<protein>
    <submittedName>
        <fullName evidence="4">LamB/YcsF family protein</fullName>
    </submittedName>
</protein>
<dbReference type="EMBL" id="UGYK01000002">
    <property type="protein sequence ID" value="SUI82733.1"/>
    <property type="molecule type" value="Genomic_DNA"/>
</dbReference>
<evidence type="ECO:0000256" key="3">
    <source>
        <dbReference type="SAM" id="MobiDB-lite"/>
    </source>
</evidence>
<dbReference type="InterPro" id="IPR011330">
    <property type="entry name" value="Glyco_hydro/deAcase_b/a-brl"/>
</dbReference>
<accession>A0A380AL12</accession>
<evidence type="ECO:0000256" key="2">
    <source>
        <dbReference type="ARBA" id="ARBA00022840"/>
    </source>
</evidence>
<proteinExistence type="predicted"/>
<evidence type="ECO:0000256" key="1">
    <source>
        <dbReference type="ARBA" id="ARBA00022801"/>
    </source>
</evidence>
<dbReference type="GO" id="GO:0005524">
    <property type="term" value="F:ATP binding"/>
    <property type="evidence" value="ECO:0007669"/>
    <property type="project" value="UniProtKB-KW"/>
</dbReference>
<feature type="compositionally biased region" description="Basic residues" evidence="3">
    <location>
        <begin position="59"/>
        <end position="73"/>
    </location>
</feature>
<organism evidence="4 5">
    <name type="scientific">Serratia marcescens</name>
    <dbReference type="NCBI Taxonomy" id="615"/>
    <lineage>
        <taxon>Bacteria</taxon>
        <taxon>Pseudomonadati</taxon>
        <taxon>Pseudomonadota</taxon>
        <taxon>Gammaproteobacteria</taxon>
        <taxon>Enterobacterales</taxon>
        <taxon>Yersiniaceae</taxon>
        <taxon>Serratia</taxon>
    </lineage>
</organism>
<dbReference type="Pfam" id="PF03746">
    <property type="entry name" value="LamB_YcsF"/>
    <property type="match status" value="2"/>
</dbReference>
<sequence length="147" mass="15440">MVHVKPHGMLYNQAAVEPALAEAIARAVQAVDPALRLVGLAGSELIRAGEKTRSDHPARGVRRSRLSGRRHAGATRFAGGADRGRRTGAGANPGDGAPPPVRSVDGVWAAVQAETVCLHGDGEHALAYARKLRDSFVQQGIRVSAEQ</sequence>
<feature type="region of interest" description="Disordered" evidence="3">
    <location>
        <begin position="49"/>
        <end position="103"/>
    </location>
</feature>
<gene>
    <name evidence="4" type="primary">ybgL_1</name>
    <name evidence="4" type="ORF">NCTC10211_05321</name>
</gene>
<dbReference type="GO" id="GO:0005975">
    <property type="term" value="P:carbohydrate metabolic process"/>
    <property type="evidence" value="ECO:0007669"/>
    <property type="project" value="InterPro"/>
</dbReference>
<dbReference type="PANTHER" id="PTHR30292">
    <property type="entry name" value="UNCHARACTERIZED PROTEIN YBGL-RELATED"/>
    <property type="match status" value="1"/>
</dbReference>